<gene>
    <name evidence="2" type="ORF">GGQ96_003287</name>
</gene>
<dbReference type="InterPro" id="IPR003615">
    <property type="entry name" value="HNH_nuc"/>
</dbReference>
<keyword evidence="2" id="KW-0378">Hydrolase</keyword>
<dbReference type="Pfam" id="PF01844">
    <property type="entry name" value="HNH"/>
    <property type="match status" value="1"/>
</dbReference>
<organism evidence="2 3">
    <name type="scientific">Sphingomonas abaci</name>
    <dbReference type="NCBI Taxonomy" id="237611"/>
    <lineage>
        <taxon>Bacteria</taxon>
        <taxon>Pseudomonadati</taxon>
        <taxon>Pseudomonadota</taxon>
        <taxon>Alphaproteobacteria</taxon>
        <taxon>Sphingomonadales</taxon>
        <taxon>Sphingomonadaceae</taxon>
        <taxon>Sphingomonas</taxon>
    </lineage>
</organism>
<dbReference type="GO" id="GO:0008270">
    <property type="term" value="F:zinc ion binding"/>
    <property type="evidence" value="ECO:0007669"/>
    <property type="project" value="InterPro"/>
</dbReference>
<reference evidence="2 3" key="1">
    <citation type="submission" date="2020-08" db="EMBL/GenBank/DDBJ databases">
        <title>Genomic Encyclopedia of Type Strains, Phase IV (KMG-IV): sequencing the most valuable type-strain genomes for metagenomic binning, comparative biology and taxonomic classification.</title>
        <authorList>
            <person name="Goeker M."/>
        </authorList>
    </citation>
    <scope>NUCLEOTIDE SEQUENCE [LARGE SCALE GENOMIC DNA]</scope>
    <source>
        <strain evidence="2 3">DSM 15867</strain>
    </source>
</reference>
<dbReference type="GO" id="GO:0004519">
    <property type="term" value="F:endonuclease activity"/>
    <property type="evidence" value="ECO:0007669"/>
    <property type="project" value="UniProtKB-KW"/>
</dbReference>
<accession>A0A7W7ANB0</accession>
<dbReference type="Proteomes" id="UP000574769">
    <property type="component" value="Unassembled WGS sequence"/>
</dbReference>
<feature type="domain" description="HNH" evidence="1">
    <location>
        <begin position="8"/>
        <end position="53"/>
    </location>
</feature>
<dbReference type="EMBL" id="JACHNY010000007">
    <property type="protein sequence ID" value="MBB4619137.1"/>
    <property type="molecule type" value="Genomic_DNA"/>
</dbReference>
<keyword evidence="2" id="KW-0540">Nuclease</keyword>
<protein>
    <submittedName>
        <fullName evidence="2">5-methylcytosine-specific restriction endonuclease McrA</fullName>
    </submittedName>
</protein>
<name>A0A7W7ANB0_9SPHN</name>
<comment type="caution">
    <text evidence="2">The sequence shown here is derived from an EMBL/GenBank/DDBJ whole genome shotgun (WGS) entry which is preliminary data.</text>
</comment>
<dbReference type="Gene3D" id="1.10.30.50">
    <property type="match status" value="1"/>
</dbReference>
<dbReference type="RefSeq" id="WP_184116582.1">
    <property type="nucleotide sequence ID" value="NZ_JACHNY010000007.1"/>
</dbReference>
<dbReference type="CDD" id="cd00085">
    <property type="entry name" value="HNHc"/>
    <property type="match status" value="1"/>
</dbReference>
<keyword evidence="2" id="KW-0255">Endonuclease</keyword>
<sequence>MLDEEPFCRICVEAGRSTLSVVVDHIKRLADGGSDERPNKQALCKPCHDAKTASELELDRRARRDA</sequence>
<evidence type="ECO:0000313" key="3">
    <source>
        <dbReference type="Proteomes" id="UP000574769"/>
    </source>
</evidence>
<keyword evidence="3" id="KW-1185">Reference proteome</keyword>
<dbReference type="InterPro" id="IPR002711">
    <property type="entry name" value="HNH"/>
</dbReference>
<evidence type="ECO:0000259" key="1">
    <source>
        <dbReference type="Pfam" id="PF01844"/>
    </source>
</evidence>
<evidence type="ECO:0000313" key="2">
    <source>
        <dbReference type="EMBL" id="MBB4619137.1"/>
    </source>
</evidence>
<dbReference type="AlphaFoldDB" id="A0A7W7ANB0"/>
<dbReference type="GO" id="GO:0003676">
    <property type="term" value="F:nucleic acid binding"/>
    <property type="evidence" value="ECO:0007669"/>
    <property type="project" value="InterPro"/>
</dbReference>
<proteinExistence type="predicted"/>